<dbReference type="OrthoDB" id="9780777at2"/>
<keyword evidence="5" id="KW-1185">Reference proteome</keyword>
<dbReference type="RefSeq" id="WP_008509847.1">
    <property type="nucleotide sequence ID" value="NZ_CM001403.1"/>
</dbReference>
<organism evidence="4 5">
    <name type="scientific">Mucilaginibacter paludis DSM 18603</name>
    <dbReference type="NCBI Taxonomy" id="714943"/>
    <lineage>
        <taxon>Bacteria</taxon>
        <taxon>Pseudomonadati</taxon>
        <taxon>Bacteroidota</taxon>
        <taxon>Sphingobacteriia</taxon>
        <taxon>Sphingobacteriales</taxon>
        <taxon>Sphingobacteriaceae</taxon>
        <taxon>Mucilaginibacter</taxon>
    </lineage>
</organism>
<dbReference type="Gene3D" id="3.90.870.20">
    <property type="entry name" value="Carbamoyltransferase, C-terminal domain"/>
    <property type="match status" value="1"/>
</dbReference>
<sequence length="595" mass="67144">MYILGISAFFHDSAACLLNDDSIVAAAQEERFTRKKNDERFPACAVSYCLQAAGIGLDQVDYIVFYEKPFLKFERLLETSLSFAPKGFLSFTKSMPLWLKEKLFLKKKLLQELKKIDQRFDNQKVNLLFSSHHMSHASSAFYPSPFNHAVILTADGVGEWTTTSVSIAEGNRIKFIKEIRFPHSIGLLYSAFTYYLGFKVNSDEYKVMGLAPYGNPRFVDLIFKHLVDLKTDGSFRLNLKYFGYCTGLTMTGVAFELLFGNPRREPLMPVTSFHMDVARSIQVVIEQIMLAITTTLFQELKIDNLCMSGGVALNCVANSKILRQSGFKNIWIQPASGDAGGALGAAYAVYYDYLENPRLITSPSDKMQNALLGPSFQDNDVKTELLNQNATFEELTKDNYYSAVADQIANGKVVGYFRGRMEFGPRSLGARSILADPRNHRMQSILNQKIKFRESFRPFAPAILEEHAPSYFDITEKSPYMMLVADVTEDVRIYPDKQKQVLHGFDLLKQIRSTIPAVTHVDFSARVQTVGQDSHPDFYNLINAFYKITGCPILINTSFNRMNEPIVNTVSDALACFGQTGIDVLVIGRFLIRKK</sequence>
<dbReference type="HOGENOM" id="CLU_014411_2_0_10"/>
<dbReference type="PANTHER" id="PTHR34847">
    <property type="entry name" value="NODULATION PROTEIN U"/>
    <property type="match status" value="1"/>
</dbReference>
<dbReference type="InterPro" id="IPR043129">
    <property type="entry name" value="ATPase_NBD"/>
</dbReference>
<protein>
    <submittedName>
        <fullName evidence="4">Carbamoyltransferase</fullName>
    </submittedName>
</protein>
<feature type="domain" description="Carbamoyltransferase" evidence="2">
    <location>
        <begin position="3"/>
        <end position="346"/>
    </location>
</feature>
<proteinExistence type="inferred from homology"/>
<dbReference type="Gene3D" id="3.30.420.40">
    <property type="match status" value="2"/>
</dbReference>
<dbReference type="Pfam" id="PF16861">
    <property type="entry name" value="Carbam_trans_C"/>
    <property type="match status" value="1"/>
</dbReference>
<comment type="similarity">
    <text evidence="1">Belongs to the NodU/CmcH family.</text>
</comment>
<dbReference type="InterPro" id="IPR038152">
    <property type="entry name" value="Carbam_trans_C_sf"/>
</dbReference>
<evidence type="ECO:0000313" key="4">
    <source>
        <dbReference type="EMBL" id="EHQ28888.1"/>
    </source>
</evidence>
<dbReference type="InterPro" id="IPR031730">
    <property type="entry name" value="Carbam_trans_C"/>
</dbReference>
<dbReference type="CDD" id="cd24098">
    <property type="entry name" value="ASKHA_NBD_TobZ_N"/>
    <property type="match status" value="1"/>
</dbReference>
<name>H1Y370_9SPHI</name>
<feature type="domain" description="Carbamoyltransferase C-terminal" evidence="3">
    <location>
        <begin position="405"/>
        <end position="594"/>
    </location>
</feature>
<dbReference type="Pfam" id="PF02543">
    <property type="entry name" value="Carbam_trans_N"/>
    <property type="match status" value="1"/>
</dbReference>
<dbReference type="AlphaFoldDB" id="H1Y370"/>
<dbReference type="eggNOG" id="COG2192">
    <property type="taxonomic scope" value="Bacteria"/>
</dbReference>
<dbReference type="PANTHER" id="PTHR34847:SF1">
    <property type="entry name" value="NODULATION PROTEIN U"/>
    <property type="match status" value="1"/>
</dbReference>
<accession>H1Y370</accession>
<dbReference type="EMBL" id="CM001403">
    <property type="protein sequence ID" value="EHQ28888.1"/>
    <property type="molecule type" value="Genomic_DNA"/>
</dbReference>
<dbReference type="GO" id="GO:0016740">
    <property type="term" value="F:transferase activity"/>
    <property type="evidence" value="ECO:0007669"/>
    <property type="project" value="UniProtKB-KW"/>
</dbReference>
<evidence type="ECO:0000259" key="3">
    <source>
        <dbReference type="Pfam" id="PF16861"/>
    </source>
</evidence>
<reference evidence="4" key="1">
    <citation type="submission" date="2011-09" db="EMBL/GenBank/DDBJ databases">
        <title>The permanent draft genome of Mucilaginibacter paludis DSM 18603.</title>
        <authorList>
            <consortium name="US DOE Joint Genome Institute (JGI-PGF)"/>
            <person name="Lucas S."/>
            <person name="Han J."/>
            <person name="Lapidus A."/>
            <person name="Bruce D."/>
            <person name="Goodwin L."/>
            <person name="Pitluck S."/>
            <person name="Peters L."/>
            <person name="Kyrpides N."/>
            <person name="Mavromatis K."/>
            <person name="Ivanova N."/>
            <person name="Mikhailova N."/>
            <person name="Held B."/>
            <person name="Detter J.C."/>
            <person name="Tapia R."/>
            <person name="Han C."/>
            <person name="Land M."/>
            <person name="Hauser L."/>
            <person name="Markowitz V."/>
            <person name="Cheng J.-F."/>
            <person name="Hugenholtz P."/>
            <person name="Woyke T."/>
            <person name="Wu D."/>
            <person name="Tindall B."/>
            <person name="Brambilla E."/>
            <person name="Klenk H.-P."/>
            <person name="Eisen J.A."/>
        </authorList>
    </citation>
    <scope>NUCLEOTIDE SEQUENCE [LARGE SCALE GENOMIC DNA]</scope>
    <source>
        <strain evidence="4">DSM 18603</strain>
    </source>
</reference>
<evidence type="ECO:0000313" key="5">
    <source>
        <dbReference type="Proteomes" id="UP000002774"/>
    </source>
</evidence>
<dbReference type="STRING" id="714943.Mucpa_4803"/>
<gene>
    <name evidence="4" type="ORF">Mucpa_4803</name>
</gene>
<dbReference type="SUPFAM" id="SSF53067">
    <property type="entry name" value="Actin-like ATPase domain"/>
    <property type="match status" value="1"/>
</dbReference>
<dbReference type="InterPro" id="IPR003696">
    <property type="entry name" value="Carbtransf_dom"/>
</dbReference>
<dbReference type="InterPro" id="IPR051338">
    <property type="entry name" value="NodU/CmcH_Carbamoyltrnsfr"/>
</dbReference>
<dbReference type="Proteomes" id="UP000002774">
    <property type="component" value="Chromosome"/>
</dbReference>
<evidence type="ECO:0000256" key="1">
    <source>
        <dbReference type="ARBA" id="ARBA00006129"/>
    </source>
</evidence>
<evidence type="ECO:0000259" key="2">
    <source>
        <dbReference type="Pfam" id="PF02543"/>
    </source>
</evidence>